<keyword evidence="7" id="KW-0460">Magnesium</keyword>
<evidence type="ECO:0000256" key="2">
    <source>
        <dbReference type="ARBA" id="ARBA00022516"/>
    </source>
</evidence>
<dbReference type="InterPro" id="IPR036554">
    <property type="entry name" value="GHMP_kinase_C_sf"/>
</dbReference>
<dbReference type="SUPFAM" id="SSF54211">
    <property type="entry name" value="Ribosomal protein S5 domain 2-like"/>
    <property type="match status" value="1"/>
</dbReference>
<keyword evidence="13" id="KW-1185">Reference proteome</keyword>
<dbReference type="EMBL" id="BDIP01001650">
    <property type="protein sequence ID" value="GIQ84854.1"/>
    <property type="molecule type" value="Genomic_DNA"/>
</dbReference>
<keyword evidence="6" id="KW-0067">ATP-binding</keyword>
<evidence type="ECO:0000256" key="4">
    <source>
        <dbReference type="ARBA" id="ARBA00022741"/>
    </source>
</evidence>
<dbReference type="GO" id="GO:0005829">
    <property type="term" value="C:cytosol"/>
    <property type="evidence" value="ECO:0007669"/>
    <property type="project" value="TreeGrafter"/>
</dbReference>
<evidence type="ECO:0000256" key="7">
    <source>
        <dbReference type="ARBA" id="ARBA00022842"/>
    </source>
</evidence>
<dbReference type="SUPFAM" id="SSF55060">
    <property type="entry name" value="GHMP Kinase, C-terminal domain"/>
    <property type="match status" value="1"/>
</dbReference>
<comment type="pathway">
    <text evidence="9">Isoprenoid biosynthesis; isopentenyl diphosphate biosynthesis via mevalonate pathway; isopentenyl diphosphate from (R)-mevalonate: step 1/3.</text>
</comment>
<dbReference type="OrthoDB" id="1652964at2759"/>
<keyword evidence="3" id="KW-0808">Transferase</keyword>
<dbReference type="PANTHER" id="PTHR43290">
    <property type="entry name" value="MEVALONATE KINASE"/>
    <property type="match status" value="1"/>
</dbReference>
<dbReference type="InterPro" id="IPR006204">
    <property type="entry name" value="GHMP_kinase_N_dom"/>
</dbReference>
<proteinExistence type="predicted"/>
<dbReference type="Proteomes" id="UP000265618">
    <property type="component" value="Unassembled WGS sequence"/>
</dbReference>
<dbReference type="Pfam" id="PF00288">
    <property type="entry name" value="GHMP_kinases_N"/>
    <property type="match status" value="1"/>
</dbReference>
<organism evidence="12 13">
    <name type="scientific">Kipferlia bialata</name>
    <dbReference type="NCBI Taxonomy" id="797122"/>
    <lineage>
        <taxon>Eukaryota</taxon>
        <taxon>Metamonada</taxon>
        <taxon>Carpediemonas-like organisms</taxon>
        <taxon>Kipferlia</taxon>
    </lineage>
</organism>
<sequence length="304" mass="30378">CLDMVPSSPLCHVLITIHSDCPLGAGLGSSAAVSLVIAAGLYTAFHAESESETDTDTAHDEADSDVPLPQVHEGVTNTNSASSAPMPVDVSVIRSIADAGEASVHGTPSGIDTSTILLGGTLSFQRQSDGTMHTQSMDMPVGMCLRILNSGQPKNTGEMVAMVRGLRATPSGLSALGAIDTLCAEIVESSLNGTLTIPQVVSAIRVNQTHLSALHLCTPAVDTALSTLSPHVLGGAVKITGAGGGGCVLGVTQRGAGGGGCVLGVTDTSATTDSDGTDSGSGTGVSVGYSVQTGVEGLTVRRET</sequence>
<gene>
    <name evidence="12" type="ORF">KIPB_006428</name>
</gene>
<dbReference type="InterPro" id="IPR020568">
    <property type="entry name" value="Ribosomal_Su5_D2-typ_SF"/>
</dbReference>
<keyword evidence="4" id="KW-0547">Nucleotide-binding</keyword>
<dbReference type="AlphaFoldDB" id="A0A9K3GI63"/>
<evidence type="ECO:0000256" key="3">
    <source>
        <dbReference type="ARBA" id="ARBA00022679"/>
    </source>
</evidence>
<dbReference type="GO" id="GO:0019287">
    <property type="term" value="P:isopentenyl diphosphate biosynthetic process, mevalonate pathway"/>
    <property type="evidence" value="ECO:0007669"/>
    <property type="project" value="TreeGrafter"/>
</dbReference>
<dbReference type="Gene3D" id="3.30.70.890">
    <property type="entry name" value="GHMP kinase, C-terminal domain"/>
    <property type="match status" value="1"/>
</dbReference>
<name>A0A9K3GI63_9EUKA</name>
<evidence type="ECO:0000313" key="13">
    <source>
        <dbReference type="Proteomes" id="UP000265618"/>
    </source>
</evidence>
<evidence type="ECO:0000256" key="5">
    <source>
        <dbReference type="ARBA" id="ARBA00022777"/>
    </source>
</evidence>
<keyword evidence="8" id="KW-0443">Lipid metabolism</keyword>
<dbReference type="Gene3D" id="3.30.230.10">
    <property type="match status" value="1"/>
</dbReference>
<protein>
    <submittedName>
        <fullName evidence="12">Mevalonate kinase</fullName>
    </submittedName>
</protein>
<keyword evidence="2" id="KW-0444">Lipid biosynthesis</keyword>
<dbReference type="GO" id="GO:0004496">
    <property type="term" value="F:mevalonate kinase activity"/>
    <property type="evidence" value="ECO:0007669"/>
    <property type="project" value="InterPro"/>
</dbReference>
<feature type="region of interest" description="Disordered" evidence="10">
    <location>
        <begin position="50"/>
        <end position="84"/>
    </location>
</feature>
<feature type="domain" description="GHMP kinase N-terminal" evidence="11">
    <location>
        <begin position="12"/>
        <end position="48"/>
    </location>
</feature>
<dbReference type="GO" id="GO:0005524">
    <property type="term" value="F:ATP binding"/>
    <property type="evidence" value="ECO:0007669"/>
    <property type="project" value="UniProtKB-KW"/>
</dbReference>
<evidence type="ECO:0000259" key="11">
    <source>
        <dbReference type="Pfam" id="PF00288"/>
    </source>
</evidence>
<feature type="non-terminal residue" evidence="12">
    <location>
        <position position="1"/>
    </location>
</feature>
<dbReference type="PANTHER" id="PTHR43290:SF2">
    <property type="entry name" value="MEVALONATE KINASE"/>
    <property type="match status" value="1"/>
</dbReference>
<evidence type="ECO:0000256" key="9">
    <source>
        <dbReference type="ARBA" id="ARBA00029438"/>
    </source>
</evidence>
<keyword evidence="1" id="KW-0963">Cytoplasm</keyword>
<comment type="caution">
    <text evidence="12">The sequence shown here is derived from an EMBL/GenBank/DDBJ whole genome shotgun (WGS) entry which is preliminary data.</text>
</comment>
<dbReference type="InterPro" id="IPR014721">
    <property type="entry name" value="Ribsml_uS5_D2-typ_fold_subgr"/>
</dbReference>
<accession>A0A9K3GI63</accession>
<reference evidence="12 13" key="1">
    <citation type="journal article" date="2018" name="PLoS ONE">
        <title>The draft genome of Kipferlia bialata reveals reductive genome evolution in fornicate parasites.</title>
        <authorList>
            <person name="Tanifuji G."/>
            <person name="Takabayashi S."/>
            <person name="Kume K."/>
            <person name="Takagi M."/>
            <person name="Nakayama T."/>
            <person name="Kamikawa R."/>
            <person name="Inagaki Y."/>
            <person name="Hashimoto T."/>
        </authorList>
    </citation>
    <scope>NUCLEOTIDE SEQUENCE [LARGE SCALE GENOMIC DNA]</scope>
    <source>
        <strain evidence="12">NY0173</strain>
    </source>
</reference>
<dbReference type="InterPro" id="IPR006205">
    <property type="entry name" value="Mev_gal_kin"/>
</dbReference>
<evidence type="ECO:0000313" key="12">
    <source>
        <dbReference type="EMBL" id="GIQ84854.1"/>
    </source>
</evidence>
<dbReference type="PRINTS" id="PR00959">
    <property type="entry name" value="MEVGALKINASE"/>
</dbReference>
<evidence type="ECO:0000256" key="1">
    <source>
        <dbReference type="ARBA" id="ARBA00022490"/>
    </source>
</evidence>
<keyword evidence="5 12" id="KW-0418">Kinase</keyword>
<evidence type="ECO:0000256" key="8">
    <source>
        <dbReference type="ARBA" id="ARBA00023098"/>
    </source>
</evidence>
<evidence type="ECO:0000256" key="10">
    <source>
        <dbReference type="SAM" id="MobiDB-lite"/>
    </source>
</evidence>
<evidence type="ECO:0000256" key="6">
    <source>
        <dbReference type="ARBA" id="ARBA00022840"/>
    </source>
</evidence>